<dbReference type="RefSeq" id="WP_145198642.1">
    <property type="nucleotide sequence ID" value="NZ_CP036267.1"/>
</dbReference>
<dbReference type="KEGG" id="tpol:Mal48_22280"/>
<dbReference type="Proteomes" id="UP000315724">
    <property type="component" value="Chromosome"/>
</dbReference>
<proteinExistence type="predicted"/>
<gene>
    <name evidence="1" type="ORF">Mal48_22280</name>
</gene>
<keyword evidence="2" id="KW-1185">Reference proteome</keyword>
<protein>
    <submittedName>
        <fullName evidence="1">Uncharacterized protein</fullName>
    </submittedName>
</protein>
<evidence type="ECO:0000313" key="2">
    <source>
        <dbReference type="Proteomes" id="UP000315724"/>
    </source>
</evidence>
<organism evidence="1 2">
    <name type="scientific">Thalassoglobus polymorphus</name>
    <dbReference type="NCBI Taxonomy" id="2527994"/>
    <lineage>
        <taxon>Bacteria</taxon>
        <taxon>Pseudomonadati</taxon>
        <taxon>Planctomycetota</taxon>
        <taxon>Planctomycetia</taxon>
        <taxon>Planctomycetales</taxon>
        <taxon>Planctomycetaceae</taxon>
        <taxon>Thalassoglobus</taxon>
    </lineage>
</organism>
<dbReference type="AlphaFoldDB" id="A0A517QN36"/>
<dbReference type="OrthoDB" id="208599at2"/>
<reference evidence="1 2" key="1">
    <citation type="submission" date="2019-02" db="EMBL/GenBank/DDBJ databases">
        <title>Deep-cultivation of Planctomycetes and their phenomic and genomic characterization uncovers novel biology.</title>
        <authorList>
            <person name="Wiegand S."/>
            <person name="Jogler M."/>
            <person name="Boedeker C."/>
            <person name="Pinto D."/>
            <person name="Vollmers J."/>
            <person name="Rivas-Marin E."/>
            <person name="Kohn T."/>
            <person name="Peeters S.H."/>
            <person name="Heuer A."/>
            <person name="Rast P."/>
            <person name="Oberbeckmann S."/>
            <person name="Bunk B."/>
            <person name="Jeske O."/>
            <person name="Meyerdierks A."/>
            <person name="Storesund J.E."/>
            <person name="Kallscheuer N."/>
            <person name="Luecker S."/>
            <person name="Lage O.M."/>
            <person name="Pohl T."/>
            <person name="Merkel B.J."/>
            <person name="Hornburger P."/>
            <person name="Mueller R.-W."/>
            <person name="Bruemmer F."/>
            <person name="Labrenz M."/>
            <person name="Spormann A.M."/>
            <person name="Op den Camp H."/>
            <person name="Overmann J."/>
            <person name="Amann R."/>
            <person name="Jetten M.S.M."/>
            <person name="Mascher T."/>
            <person name="Medema M.H."/>
            <person name="Devos D.P."/>
            <person name="Kaster A.-K."/>
            <person name="Ovreas L."/>
            <person name="Rohde M."/>
            <person name="Galperin M.Y."/>
            <person name="Jogler C."/>
        </authorList>
    </citation>
    <scope>NUCLEOTIDE SEQUENCE [LARGE SCALE GENOMIC DNA]</scope>
    <source>
        <strain evidence="1 2">Mal48</strain>
    </source>
</reference>
<dbReference type="EMBL" id="CP036267">
    <property type="protein sequence ID" value="QDT32977.1"/>
    <property type="molecule type" value="Genomic_DNA"/>
</dbReference>
<accession>A0A517QN36</accession>
<evidence type="ECO:0000313" key="1">
    <source>
        <dbReference type="EMBL" id="QDT32977.1"/>
    </source>
</evidence>
<sequence length="397" mass="46008">MKFFLIALSCFAVICAVGLTLLIRARNMQYWIRSYVVPKEHKPAIHPDDVIDVFIAICDHWEPECYGASQETANHRVSRWREEYPRLFEQFRDVNGRPPQYTFFFPQDEYRPEYLDGIRPLCEAGFGDVDVHLHHHDDTPEQLREKLDSFRETLYHRHGLLRKDPVTGEIVYGFIHGNWSLCNSRPDGACCGVDQELTILMETGCYADFTLPSAPSATQTSTINSIYYAKDRMGQRKSHDTGVRSRVGIHPPEDHLLMIQGPLTLDWEYRKYGLIPRIENGDLHGNRPGTADRMKLWLNAGVTVAGQPNWRFVKLHTHGCKDENIDTMLGEPMQQFYRELESMSQENSKLRFHFVTAWEMSQFVHQAELGYAVPNFHFQNQHENVSVHKAWKTGPET</sequence>
<name>A0A517QN36_9PLAN</name>